<protein>
    <submittedName>
        <fullName evidence="2">Cilia and flagella associated protein 119</fullName>
    </submittedName>
</protein>
<reference evidence="2" key="2">
    <citation type="submission" date="2025-09" db="UniProtKB">
        <authorList>
            <consortium name="Ensembl"/>
        </authorList>
    </citation>
    <scope>IDENTIFICATION</scope>
</reference>
<dbReference type="PANTHER" id="PTHR28457">
    <property type="entry name" value="COILED-COIL DOMAIN-CONTAINING PROTEIN 189"/>
    <property type="match status" value="1"/>
</dbReference>
<dbReference type="GO" id="GO:0120316">
    <property type="term" value="P:sperm flagellum assembly"/>
    <property type="evidence" value="ECO:0007669"/>
    <property type="project" value="Ensembl"/>
</dbReference>
<feature type="region of interest" description="Disordered" evidence="1">
    <location>
        <begin position="247"/>
        <end position="270"/>
    </location>
</feature>
<name>A0A8D0H233_SPHPU</name>
<proteinExistence type="predicted"/>
<dbReference type="InterPro" id="IPR032727">
    <property type="entry name" value="CLAMP"/>
</dbReference>
<dbReference type="OMA" id="WADVSYS"/>
<accession>A0A8D0H233</accession>
<feature type="compositionally biased region" description="Low complexity" evidence="1">
    <location>
        <begin position="187"/>
        <end position="197"/>
    </location>
</feature>
<sequence length="270" mass="30621">MGGPELQLPQPQHHEARICMWKYLDVHSMDLIEKVHTTEQLKSILADLFHLQAWDSDPRAAILLDLYFYTVQFSREQAFSREQTSAFFSIVKDTHEACVETPLPNVEECYGYFTELVFCHSIQRPPFSIDLFTQEQLAVITDYVVNTYFRHFKLYKYAFTPQVRLDVSLAYVGMPEAEPTVEEVEEGAAASTEAEPAPSHEEVAETIAPVESPTAPLRVFMAAQLNREVSALRQSLEEKLRATEEELGARLSQLEKTPSTPKGAAKGKHK</sequence>
<dbReference type="Ensembl" id="ENSSPUT00000015493.1">
    <property type="protein sequence ID" value="ENSSPUP00000014519.1"/>
    <property type="gene ID" value="ENSSPUG00000011198.1"/>
</dbReference>
<evidence type="ECO:0000313" key="2">
    <source>
        <dbReference type="Ensembl" id="ENSSPUP00000014519.1"/>
    </source>
</evidence>
<dbReference type="GO" id="GO:0007338">
    <property type="term" value="P:single fertilization"/>
    <property type="evidence" value="ECO:0007669"/>
    <property type="project" value="Ensembl"/>
</dbReference>
<dbReference type="GeneTree" id="ENSGT00940000154323"/>
<dbReference type="GO" id="GO:0001534">
    <property type="term" value="C:radial spoke"/>
    <property type="evidence" value="ECO:0007669"/>
    <property type="project" value="Ensembl"/>
</dbReference>
<gene>
    <name evidence="2" type="primary">CFAP119</name>
</gene>
<keyword evidence="3" id="KW-1185">Reference proteome</keyword>
<dbReference type="Pfam" id="PF14769">
    <property type="entry name" value="CLAMP"/>
    <property type="match status" value="1"/>
</dbReference>
<feature type="region of interest" description="Disordered" evidence="1">
    <location>
        <begin position="181"/>
        <end position="204"/>
    </location>
</feature>
<organism evidence="2 3">
    <name type="scientific">Sphenodon punctatus</name>
    <name type="common">Tuatara</name>
    <name type="synonym">Hatteria punctata</name>
    <dbReference type="NCBI Taxonomy" id="8508"/>
    <lineage>
        <taxon>Eukaryota</taxon>
        <taxon>Metazoa</taxon>
        <taxon>Chordata</taxon>
        <taxon>Craniata</taxon>
        <taxon>Vertebrata</taxon>
        <taxon>Euteleostomi</taxon>
        <taxon>Lepidosauria</taxon>
        <taxon>Sphenodontia</taxon>
        <taxon>Sphenodontidae</taxon>
        <taxon>Sphenodon</taxon>
    </lineage>
</organism>
<dbReference type="AlphaFoldDB" id="A0A8D0H233"/>
<evidence type="ECO:0000313" key="3">
    <source>
        <dbReference type="Proteomes" id="UP000694392"/>
    </source>
</evidence>
<dbReference type="Proteomes" id="UP000694392">
    <property type="component" value="Unplaced"/>
</dbReference>
<evidence type="ECO:0000256" key="1">
    <source>
        <dbReference type="SAM" id="MobiDB-lite"/>
    </source>
</evidence>
<dbReference type="GO" id="GO:0010467">
    <property type="term" value="P:gene expression"/>
    <property type="evidence" value="ECO:0007669"/>
    <property type="project" value="Ensembl"/>
</dbReference>
<dbReference type="PANTHER" id="PTHR28457:SF1">
    <property type="entry name" value="CILIA- AND FLAGELLA-ASSOCIATED PROTEIN 119"/>
    <property type="match status" value="1"/>
</dbReference>
<reference evidence="2" key="1">
    <citation type="submission" date="2025-08" db="UniProtKB">
        <authorList>
            <consortium name="Ensembl"/>
        </authorList>
    </citation>
    <scope>IDENTIFICATION</scope>
</reference>